<feature type="region of interest" description="Disordered" evidence="6">
    <location>
        <begin position="153"/>
        <end position="180"/>
    </location>
</feature>
<comment type="subunit">
    <text evidence="5">A double ring-shaped homohexamer of HslV is capped on each side by a ring-shaped HslU homohexamer. The assembly of the HslU/HslV complex is dependent on binding of ATP.</text>
</comment>
<proteinExistence type="inferred from homology"/>
<keyword evidence="2 5" id="KW-0547">Nucleotide-binding</keyword>
<name>A0A0C2VLK1_9BACL</name>
<dbReference type="HAMAP" id="MF_00249">
    <property type="entry name" value="HslU"/>
    <property type="match status" value="1"/>
</dbReference>
<feature type="compositionally biased region" description="Basic and acidic residues" evidence="6">
    <location>
        <begin position="168"/>
        <end position="180"/>
    </location>
</feature>
<protein>
    <recommendedName>
        <fullName evidence="5">ATP-dependent protease ATPase subunit HslU</fullName>
    </recommendedName>
    <alternativeName>
        <fullName evidence="5">Unfoldase HslU</fullName>
    </alternativeName>
</protein>
<dbReference type="EMBL" id="JXRP01000018">
    <property type="protein sequence ID" value="KIL44878.1"/>
    <property type="molecule type" value="Genomic_DNA"/>
</dbReference>
<dbReference type="InterPro" id="IPR003959">
    <property type="entry name" value="ATPase_AAA_core"/>
</dbReference>
<dbReference type="SMART" id="SM01086">
    <property type="entry name" value="ClpB_D2-small"/>
    <property type="match status" value="1"/>
</dbReference>
<dbReference type="InterPro" id="IPR004491">
    <property type="entry name" value="HslU"/>
</dbReference>
<comment type="subcellular location">
    <subcellularLocation>
        <location evidence="5">Cytoplasm</location>
    </subcellularLocation>
</comment>
<evidence type="ECO:0000313" key="9">
    <source>
        <dbReference type="EMBL" id="KIL44878.1"/>
    </source>
</evidence>
<dbReference type="GO" id="GO:0008233">
    <property type="term" value="F:peptidase activity"/>
    <property type="evidence" value="ECO:0007669"/>
    <property type="project" value="UniProtKB-KW"/>
</dbReference>
<evidence type="ECO:0000259" key="7">
    <source>
        <dbReference type="SMART" id="SM00382"/>
    </source>
</evidence>
<dbReference type="Pfam" id="PF00004">
    <property type="entry name" value="AAA"/>
    <property type="match status" value="1"/>
</dbReference>
<dbReference type="Proteomes" id="UP000031938">
    <property type="component" value="Unassembled WGS sequence"/>
</dbReference>
<dbReference type="RefSeq" id="WP_041089038.1">
    <property type="nucleotide sequence ID" value="NZ_JXRP01000018.1"/>
</dbReference>
<dbReference type="OrthoDB" id="9804062at2"/>
<dbReference type="PANTHER" id="PTHR48102:SF3">
    <property type="entry name" value="ATP-DEPENDENT PROTEASE ATPASE SUBUNIT HSLU"/>
    <property type="match status" value="1"/>
</dbReference>
<reference evidence="9 10" key="1">
    <citation type="submission" date="2015-01" db="EMBL/GenBank/DDBJ databases">
        <title>Genome sequencing of Jeotgalibacillus soli.</title>
        <authorList>
            <person name="Goh K.M."/>
            <person name="Chan K.-G."/>
            <person name="Yaakop A.S."/>
            <person name="Ee R."/>
            <person name="Gan H.M."/>
            <person name="Chan C.S."/>
        </authorList>
    </citation>
    <scope>NUCLEOTIDE SEQUENCE [LARGE SCALE GENOMIC DNA]</scope>
    <source>
        <strain evidence="9 10">P9</strain>
    </source>
</reference>
<comment type="function">
    <text evidence="5">ATPase subunit of a proteasome-like degradation complex; this subunit has chaperone activity. The binding of ATP and its subsequent hydrolysis by HslU are essential for unfolding of protein substrates subsequently hydrolyzed by HslV. HslU recognizes the N-terminal part of its protein substrates and unfolds these before they are guided to HslV for hydrolysis.</text>
</comment>
<dbReference type="GO" id="GO:0005524">
    <property type="term" value="F:ATP binding"/>
    <property type="evidence" value="ECO:0007669"/>
    <property type="project" value="UniProtKB-UniRule"/>
</dbReference>
<dbReference type="GO" id="GO:0009376">
    <property type="term" value="C:HslUV protease complex"/>
    <property type="evidence" value="ECO:0007669"/>
    <property type="project" value="UniProtKB-UniRule"/>
</dbReference>
<organism evidence="9 10">
    <name type="scientific">Jeotgalibacillus soli</name>
    <dbReference type="NCBI Taxonomy" id="889306"/>
    <lineage>
        <taxon>Bacteria</taxon>
        <taxon>Bacillati</taxon>
        <taxon>Bacillota</taxon>
        <taxon>Bacilli</taxon>
        <taxon>Bacillales</taxon>
        <taxon>Caryophanaceae</taxon>
        <taxon>Jeotgalibacillus</taxon>
    </lineage>
</organism>
<evidence type="ECO:0000259" key="8">
    <source>
        <dbReference type="SMART" id="SM01086"/>
    </source>
</evidence>
<dbReference type="Gene3D" id="3.40.50.300">
    <property type="entry name" value="P-loop containing nucleotide triphosphate hydrolases"/>
    <property type="match status" value="2"/>
</dbReference>
<dbReference type="GO" id="GO:0036402">
    <property type="term" value="F:proteasome-activating activity"/>
    <property type="evidence" value="ECO:0007669"/>
    <property type="project" value="UniProtKB-UniRule"/>
</dbReference>
<dbReference type="GO" id="GO:0016887">
    <property type="term" value="F:ATP hydrolysis activity"/>
    <property type="evidence" value="ECO:0007669"/>
    <property type="project" value="InterPro"/>
</dbReference>
<gene>
    <name evidence="5" type="primary">hslU</name>
    <name evidence="9" type="ORF">KP78_24220</name>
</gene>
<keyword evidence="4 5" id="KW-0143">Chaperone</keyword>
<comment type="similarity">
    <text evidence="1 5">Belongs to the ClpX chaperone family. HslU subfamily.</text>
</comment>
<keyword evidence="9" id="KW-0645">Protease</keyword>
<feature type="binding site" evidence="5">
    <location>
        <position position="421"/>
    </location>
    <ligand>
        <name>ATP</name>
        <dbReference type="ChEBI" id="CHEBI:30616"/>
    </ligand>
</feature>
<keyword evidence="5" id="KW-0963">Cytoplasm</keyword>
<dbReference type="PATRIC" id="fig|889306.3.peg.2434"/>
<feature type="binding site" evidence="5">
    <location>
        <position position="283"/>
    </location>
    <ligand>
        <name>ATP</name>
        <dbReference type="ChEBI" id="CHEBI:30616"/>
    </ligand>
</feature>
<dbReference type="Pfam" id="PF07724">
    <property type="entry name" value="AAA_2"/>
    <property type="match status" value="1"/>
</dbReference>
<feature type="domain" description="Clp ATPase C-terminal" evidence="8">
    <location>
        <begin position="363"/>
        <end position="457"/>
    </location>
</feature>
<comment type="caution">
    <text evidence="9">The sequence shown here is derived from an EMBL/GenBank/DDBJ whole genome shotgun (WGS) entry which is preliminary data.</text>
</comment>
<evidence type="ECO:0000256" key="5">
    <source>
        <dbReference type="HAMAP-Rule" id="MF_00249"/>
    </source>
</evidence>
<keyword evidence="3 5" id="KW-0067">ATP-binding</keyword>
<feature type="domain" description="AAA+ ATPase" evidence="7">
    <location>
        <begin position="52"/>
        <end position="364"/>
    </location>
</feature>
<keyword evidence="9" id="KW-0378">Hydrolase</keyword>
<dbReference type="InterPro" id="IPR003593">
    <property type="entry name" value="AAA+_ATPase"/>
</dbReference>
<evidence type="ECO:0000256" key="3">
    <source>
        <dbReference type="ARBA" id="ARBA00022840"/>
    </source>
</evidence>
<dbReference type="PANTHER" id="PTHR48102">
    <property type="entry name" value="ATP-DEPENDENT CLP PROTEASE ATP-BINDING SUBUNIT CLPX-LIKE, MITOCHONDRIAL-RELATED"/>
    <property type="match status" value="1"/>
</dbReference>
<dbReference type="InterPro" id="IPR019489">
    <property type="entry name" value="Clp_ATPase_C"/>
</dbReference>
<evidence type="ECO:0000256" key="4">
    <source>
        <dbReference type="ARBA" id="ARBA00023186"/>
    </source>
</evidence>
<feature type="binding site" evidence="5">
    <location>
        <begin position="63"/>
        <end position="68"/>
    </location>
    <ligand>
        <name>ATP</name>
        <dbReference type="ChEBI" id="CHEBI:30616"/>
    </ligand>
</feature>
<dbReference type="SMART" id="SM00382">
    <property type="entry name" value="AAA"/>
    <property type="match status" value="1"/>
</dbReference>
<sequence>MVKTNELTPKQIVERLDQYIVGQRDAKRAVAVALRNRYRRNLLDESLRDEIIPKNILMMGPTGVGKTEIARRIAKLVGAPFIKIEATKFTEVGYVGRDVESMVRDLMETSVRIIKEEKIISVQGKAEENANQRLIKLLVPTAKKTANFKNPFELMFGGNDDSSDDPSNDQKEEEASIKDRRREISRQLAAGELEERFVTIEVDEQQMSSMFDMLQGSGMEQMGMNMQDALSNLMPKKKKKRKLKVKDARKVLTHDEAAKLIDMDEVSQEALYRAEQMGIIFIDEIDKIASKSSGSSSVDVSREGVQRDILPIVEGSTVNTKYGPVKTDHVLFIAAGAFHMAKPSDLIPELQGRFPIRVELQKLTVEDFVRILVEPDQALIKQYIALLATEGIEVEFTKEAIHRLAEIAYQVNQDTDNIGARRLHTIMEKLLEDLSFEASDIAIGTISITPAYVEEKLGSIAQNKDLSEFIL</sequence>
<dbReference type="CDD" id="cd19498">
    <property type="entry name" value="RecA-like_HslU"/>
    <property type="match status" value="1"/>
</dbReference>
<dbReference type="NCBIfam" id="NF003544">
    <property type="entry name" value="PRK05201.1"/>
    <property type="match status" value="1"/>
</dbReference>
<evidence type="ECO:0000313" key="10">
    <source>
        <dbReference type="Proteomes" id="UP000031938"/>
    </source>
</evidence>
<accession>A0A0C2VLK1</accession>
<feature type="binding site" evidence="5">
    <location>
        <position position="349"/>
    </location>
    <ligand>
        <name>ATP</name>
        <dbReference type="ChEBI" id="CHEBI:30616"/>
    </ligand>
</feature>
<dbReference type="STRING" id="889306.KP78_24220"/>
<dbReference type="SUPFAM" id="SSF52540">
    <property type="entry name" value="P-loop containing nucleoside triphosphate hydrolases"/>
    <property type="match status" value="1"/>
</dbReference>
<feature type="binding site" evidence="5">
    <location>
        <position position="21"/>
    </location>
    <ligand>
        <name>ATP</name>
        <dbReference type="ChEBI" id="CHEBI:30616"/>
    </ligand>
</feature>
<dbReference type="FunFam" id="3.40.50.300:FF:000220">
    <property type="entry name" value="ATP-dependent protease ATPase subunit HslU"/>
    <property type="match status" value="1"/>
</dbReference>
<keyword evidence="10" id="KW-1185">Reference proteome</keyword>
<evidence type="ECO:0000256" key="2">
    <source>
        <dbReference type="ARBA" id="ARBA00022741"/>
    </source>
</evidence>
<dbReference type="AlphaFoldDB" id="A0A0C2VLK1"/>
<dbReference type="GO" id="GO:0043335">
    <property type="term" value="P:protein unfolding"/>
    <property type="evidence" value="ECO:0007669"/>
    <property type="project" value="UniProtKB-UniRule"/>
</dbReference>
<dbReference type="InterPro" id="IPR050052">
    <property type="entry name" value="ATP-dep_Clp_protease_ClpX"/>
</dbReference>
<dbReference type="NCBIfam" id="TIGR00390">
    <property type="entry name" value="hslU"/>
    <property type="match status" value="1"/>
</dbReference>
<dbReference type="Gene3D" id="1.10.8.60">
    <property type="match status" value="1"/>
</dbReference>
<evidence type="ECO:0000256" key="1">
    <source>
        <dbReference type="ARBA" id="ARBA00009771"/>
    </source>
</evidence>
<dbReference type="InterPro" id="IPR027417">
    <property type="entry name" value="P-loop_NTPase"/>
</dbReference>
<evidence type="ECO:0000256" key="6">
    <source>
        <dbReference type="SAM" id="MobiDB-lite"/>
    </source>
</evidence>